<feature type="compositionally biased region" description="Basic residues" evidence="1">
    <location>
        <begin position="13"/>
        <end position="24"/>
    </location>
</feature>
<dbReference type="RefSeq" id="YP_009188170.1">
    <property type="nucleotide sequence ID" value="NC_028663.1"/>
</dbReference>
<organism evidence="2 3">
    <name type="scientific">Cyanophage P-TIM40</name>
    <dbReference type="NCBI Taxonomy" id="1589733"/>
    <lineage>
        <taxon>Viruses</taxon>
        <taxon>Duplodnaviria</taxon>
        <taxon>Heunggongvirae</taxon>
        <taxon>Uroviricota</taxon>
        <taxon>Caudoviricetes</taxon>
        <taxon>Pantevenvirales</taxon>
        <taxon>Kyanoviridae</taxon>
        <taxon>Libanvirus</taxon>
        <taxon>Libanvirus ptim40</taxon>
    </lineage>
</organism>
<proteinExistence type="predicted"/>
<name>A0A0C5ADX4_9CAUD</name>
<gene>
    <name evidence="2" type="ORF">PTIM40_95</name>
</gene>
<evidence type="ECO:0000313" key="3">
    <source>
        <dbReference type="Proteomes" id="UP000032135"/>
    </source>
</evidence>
<dbReference type="GeneID" id="26516640"/>
<feature type="region of interest" description="Disordered" evidence="1">
    <location>
        <begin position="1"/>
        <end position="43"/>
    </location>
</feature>
<dbReference type="EMBL" id="KP211958">
    <property type="protein sequence ID" value="AJK27522.1"/>
    <property type="molecule type" value="Genomic_DNA"/>
</dbReference>
<sequence>MALYNNTQYQKQTPKKTRQGRGKNTKYSATSSNSARKKYRGQG</sequence>
<dbReference type="OrthoDB" id="27555at10239"/>
<dbReference type="KEGG" id="vg:26516640"/>
<accession>A0A0C5ADX4</accession>
<reference evidence="2 3" key="1">
    <citation type="submission" date="2014-11" db="EMBL/GenBank/DDBJ databases">
        <authorList>
            <person name="Fedida A."/>
            <person name="Lindell D."/>
        </authorList>
    </citation>
    <scope>NUCLEOTIDE SEQUENCE [LARGE SCALE GENOMIC DNA]</scope>
</reference>
<evidence type="ECO:0000313" key="2">
    <source>
        <dbReference type="EMBL" id="AJK27522.1"/>
    </source>
</evidence>
<feature type="compositionally biased region" description="Polar residues" evidence="1">
    <location>
        <begin position="25"/>
        <end position="34"/>
    </location>
</feature>
<evidence type="ECO:0000256" key="1">
    <source>
        <dbReference type="SAM" id="MobiDB-lite"/>
    </source>
</evidence>
<protein>
    <submittedName>
        <fullName evidence="2">Uncharacterized protein</fullName>
    </submittedName>
</protein>
<feature type="compositionally biased region" description="Polar residues" evidence="1">
    <location>
        <begin position="1"/>
        <end position="12"/>
    </location>
</feature>
<keyword evidence="3" id="KW-1185">Reference proteome</keyword>
<dbReference type="Proteomes" id="UP000032135">
    <property type="component" value="Segment"/>
</dbReference>